<gene>
    <name evidence="1" type="ORF">L0N21_17590</name>
</gene>
<name>A0AAE3F5Q5_9FIRM</name>
<evidence type="ECO:0000313" key="2">
    <source>
        <dbReference type="Proteomes" id="UP001199915"/>
    </source>
</evidence>
<reference evidence="1" key="1">
    <citation type="submission" date="2022-01" db="EMBL/GenBank/DDBJ databases">
        <title>Collection of gut derived symbiotic bacterial strains cultured from healthy donors.</title>
        <authorList>
            <person name="Lin H."/>
            <person name="Kohout C."/>
            <person name="Waligurski E."/>
            <person name="Pamer E.G."/>
        </authorList>
    </citation>
    <scope>NUCLEOTIDE SEQUENCE</scope>
    <source>
        <strain evidence="1">DFI.5.49</strain>
    </source>
</reference>
<dbReference type="InterPro" id="IPR010697">
    <property type="entry name" value="YspA"/>
</dbReference>
<protein>
    <submittedName>
        <fullName evidence="1">DUF1273 domain-containing protein</fullName>
    </submittedName>
</protein>
<dbReference type="AlphaFoldDB" id="A0AAE3F5Q5"/>
<organism evidence="1 2">
    <name type="scientific">Fusicatenibacter saccharivorans</name>
    <dbReference type="NCBI Taxonomy" id="1150298"/>
    <lineage>
        <taxon>Bacteria</taxon>
        <taxon>Bacillati</taxon>
        <taxon>Bacillota</taxon>
        <taxon>Clostridia</taxon>
        <taxon>Lachnospirales</taxon>
        <taxon>Lachnospiraceae</taxon>
        <taxon>Fusicatenibacter</taxon>
    </lineage>
</organism>
<comment type="caution">
    <text evidence="1">The sequence shown here is derived from an EMBL/GenBank/DDBJ whole genome shotgun (WGS) entry which is preliminary data.</text>
</comment>
<dbReference type="PANTHER" id="PTHR38440:SF1">
    <property type="entry name" value="UPF0398 PROTEIN SPR0331"/>
    <property type="match status" value="1"/>
</dbReference>
<evidence type="ECO:0000313" key="1">
    <source>
        <dbReference type="EMBL" id="MCG4767296.1"/>
    </source>
</evidence>
<sequence>MAKACTFIGNRDLSLNEQWALRPRLQQAILNYLNAGGYFFACGGSYGFDLVAAEEVLNFKQYYPYIQMILLLPYPHYTSRWTMEDQQRLQQVMQYSIYRYSYSAYRKGIYSERNQQLIDGSNYCIYYSDSKTAPYTQSIIDYAIDNGIWTTNLADNLLWGADDYFEHL</sequence>
<proteinExistence type="predicted"/>
<accession>A0AAE3F5Q5</accession>
<dbReference type="SUPFAM" id="SSF102405">
    <property type="entry name" value="MCP/YpsA-like"/>
    <property type="match status" value="1"/>
</dbReference>
<dbReference type="PANTHER" id="PTHR38440">
    <property type="entry name" value="UPF0398 PROTEIN YPSA"/>
    <property type="match status" value="1"/>
</dbReference>
<dbReference type="Gene3D" id="3.40.50.450">
    <property type="match status" value="1"/>
</dbReference>
<dbReference type="EMBL" id="JAKNFS010000040">
    <property type="protein sequence ID" value="MCG4767296.1"/>
    <property type="molecule type" value="Genomic_DNA"/>
</dbReference>
<dbReference type="Pfam" id="PF06908">
    <property type="entry name" value="YpsA"/>
    <property type="match status" value="1"/>
</dbReference>
<dbReference type="Proteomes" id="UP001199915">
    <property type="component" value="Unassembled WGS sequence"/>
</dbReference>
<dbReference type="RefSeq" id="WP_118640626.1">
    <property type="nucleotide sequence ID" value="NZ_JAAITR010000007.1"/>
</dbReference>